<evidence type="ECO:0000259" key="12">
    <source>
        <dbReference type="Pfam" id="PF00266"/>
    </source>
</evidence>
<feature type="region of interest" description="Disordered" evidence="11">
    <location>
        <begin position="320"/>
        <end position="347"/>
    </location>
</feature>
<dbReference type="Pfam" id="PF00266">
    <property type="entry name" value="Aminotran_5"/>
    <property type="match status" value="1"/>
</dbReference>
<dbReference type="RefSeq" id="WP_084147311.1">
    <property type="nucleotide sequence ID" value="NZ_CP028426.1"/>
</dbReference>
<dbReference type="Gene3D" id="3.40.640.10">
    <property type="entry name" value="Type I PLP-dependent aspartate aminotransferase-like (Major domain)"/>
    <property type="match status" value="1"/>
</dbReference>
<evidence type="ECO:0000313" key="14">
    <source>
        <dbReference type="Proteomes" id="UP001170379"/>
    </source>
</evidence>
<accession>A0ABT7C4V5</accession>
<feature type="compositionally biased region" description="Polar residues" evidence="11">
    <location>
        <begin position="1"/>
        <end position="12"/>
    </location>
</feature>
<dbReference type="InterPro" id="IPR015421">
    <property type="entry name" value="PyrdxlP-dep_Trfase_major"/>
</dbReference>
<dbReference type="InterPro" id="IPR015422">
    <property type="entry name" value="PyrdxlP-dep_Trfase_small"/>
</dbReference>
<reference evidence="13" key="2">
    <citation type="journal article" date="2022" name="Sci. Rep.">
        <title>In silico prediction of the enzymes involved in the degradation of the herbicide molinate by Gulosibacter molinativorax ON4T.</title>
        <authorList>
            <person name="Lopes A.R."/>
            <person name="Bunin E."/>
            <person name="Viana A.T."/>
            <person name="Froufe H."/>
            <person name="Munoz-Merida A."/>
            <person name="Pinho D."/>
            <person name="Figueiredo J."/>
            <person name="Barroso C."/>
            <person name="Vaz-Moreira I."/>
            <person name="Bellanger X."/>
            <person name="Egas C."/>
            <person name="Nunes O.C."/>
        </authorList>
    </citation>
    <scope>NUCLEOTIDE SEQUENCE</scope>
    <source>
        <strain evidence="13">ON4</strain>
    </source>
</reference>
<reference evidence="13" key="1">
    <citation type="submission" date="2018-03" db="EMBL/GenBank/DDBJ databases">
        <authorList>
            <person name="Nunes O.C."/>
            <person name="Lopes A.R."/>
            <person name="Froufe H."/>
            <person name="Munoz-Merida A."/>
            <person name="Barroso C."/>
            <person name="Egas C."/>
        </authorList>
    </citation>
    <scope>NUCLEOTIDE SEQUENCE</scope>
    <source>
        <strain evidence="13">ON4</strain>
    </source>
</reference>
<dbReference type="PROSITE" id="PS00595">
    <property type="entry name" value="AA_TRANSFER_CLASS_5"/>
    <property type="match status" value="1"/>
</dbReference>
<sequence length="444" mass="46606">MTTTGHDTSSHAPLTEHPRTSPRKSAAPETLRYLDNAATTQVRPEALDALTHCYATVFGNPSSHHEVGERAKAVLEDARERVARILGARPGDVIFTSGGTEANNLAIKGIALGNPKARHVVTTRIEHDSVLESVAYLERMHGYDATYLGVDAQGRVDPAEVAASIRDDTAFVSIGLANNEIGTVQPIAEIAGAIKGLNRPRTLPGRAWLHTDAVQATGWLPLEFKQLGVDALTIAGHKVGAPRGIGVAVIRGRIPLEPILHGGGQERARRSGTEHVAGAIALAVALELAEAERMQAAVEAEAQLGRLVTEVRQRIPTARLTGPEPTALAASTASDPKPDVERAETPASARTRLPNLASFVFPGTSGEAVLLELARRGVIASSGSACAAGSDEPSHVLTALGIDRETAQTSVRFTLPHDGTGFEGVAGELELAIRALQEIGTSST</sequence>
<evidence type="ECO:0000256" key="11">
    <source>
        <dbReference type="SAM" id="MobiDB-lite"/>
    </source>
</evidence>
<dbReference type="PANTHER" id="PTHR11601">
    <property type="entry name" value="CYSTEINE DESULFURYLASE FAMILY MEMBER"/>
    <property type="match status" value="1"/>
</dbReference>
<dbReference type="Proteomes" id="UP001170379">
    <property type="component" value="Unassembled WGS sequence"/>
</dbReference>
<evidence type="ECO:0000313" key="13">
    <source>
        <dbReference type="EMBL" id="MDJ1370065.1"/>
    </source>
</evidence>
<dbReference type="InterPro" id="IPR020578">
    <property type="entry name" value="Aminotrans_V_PyrdxlP_BS"/>
</dbReference>
<evidence type="ECO:0000256" key="1">
    <source>
        <dbReference type="ARBA" id="ARBA00001933"/>
    </source>
</evidence>
<dbReference type="Gene3D" id="3.90.1150.10">
    <property type="entry name" value="Aspartate Aminotransferase, domain 1"/>
    <property type="match status" value="1"/>
</dbReference>
<comment type="caution">
    <text evidence="13">The sequence shown here is derived from an EMBL/GenBank/DDBJ whole genome shotgun (WGS) entry which is preliminary data.</text>
</comment>
<evidence type="ECO:0000256" key="10">
    <source>
        <dbReference type="RuleBase" id="RU004504"/>
    </source>
</evidence>
<dbReference type="Gene3D" id="1.10.260.50">
    <property type="match status" value="1"/>
</dbReference>
<keyword evidence="14" id="KW-1185">Reference proteome</keyword>
<comment type="similarity">
    <text evidence="2">Belongs to the class-V pyridoxal-phosphate-dependent aminotransferase family. NifS/IscS subfamily.</text>
</comment>
<comment type="catalytic activity">
    <reaction evidence="9">
        <text>(sulfur carrier)-H + L-cysteine = (sulfur carrier)-SH + L-alanine</text>
        <dbReference type="Rhea" id="RHEA:43892"/>
        <dbReference type="Rhea" id="RHEA-COMP:14737"/>
        <dbReference type="Rhea" id="RHEA-COMP:14739"/>
        <dbReference type="ChEBI" id="CHEBI:29917"/>
        <dbReference type="ChEBI" id="CHEBI:35235"/>
        <dbReference type="ChEBI" id="CHEBI:57972"/>
        <dbReference type="ChEBI" id="CHEBI:64428"/>
        <dbReference type="EC" id="2.8.1.7"/>
    </reaction>
</comment>
<evidence type="ECO:0000256" key="2">
    <source>
        <dbReference type="ARBA" id="ARBA00006490"/>
    </source>
</evidence>
<proteinExistence type="inferred from homology"/>
<keyword evidence="7" id="KW-0408">Iron</keyword>
<dbReference type="InterPro" id="IPR000192">
    <property type="entry name" value="Aminotrans_V_dom"/>
</dbReference>
<evidence type="ECO:0000256" key="4">
    <source>
        <dbReference type="ARBA" id="ARBA00022679"/>
    </source>
</evidence>
<evidence type="ECO:0000256" key="9">
    <source>
        <dbReference type="ARBA" id="ARBA00050776"/>
    </source>
</evidence>
<keyword evidence="4" id="KW-0808">Transferase</keyword>
<organism evidence="13 14">
    <name type="scientific">Gulosibacter molinativorax</name>
    <dbReference type="NCBI Taxonomy" id="256821"/>
    <lineage>
        <taxon>Bacteria</taxon>
        <taxon>Bacillati</taxon>
        <taxon>Actinomycetota</taxon>
        <taxon>Actinomycetes</taxon>
        <taxon>Micrococcales</taxon>
        <taxon>Microbacteriaceae</taxon>
        <taxon>Gulosibacter</taxon>
    </lineage>
</organism>
<keyword evidence="6" id="KW-0663">Pyridoxal phosphate</keyword>
<keyword evidence="5" id="KW-0479">Metal-binding</keyword>
<dbReference type="InterPro" id="IPR015424">
    <property type="entry name" value="PyrdxlP-dep_Trfase"/>
</dbReference>
<evidence type="ECO:0000256" key="5">
    <source>
        <dbReference type="ARBA" id="ARBA00022723"/>
    </source>
</evidence>
<protein>
    <recommendedName>
        <fullName evidence="3">cysteine desulfurase</fullName>
        <ecNumber evidence="3">2.8.1.7</ecNumber>
    </recommendedName>
</protein>
<feature type="domain" description="Aminotransferase class V" evidence="12">
    <location>
        <begin position="33"/>
        <end position="332"/>
    </location>
</feature>
<name>A0ABT7C4V5_9MICO</name>
<evidence type="ECO:0000256" key="7">
    <source>
        <dbReference type="ARBA" id="ARBA00023004"/>
    </source>
</evidence>
<dbReference type="EMBL" id="PXVD01000002">
    <property type="protein sequence ID" value="MDJ1370065.1"/>
    <property type="molecule type" value="Genomic_DNA"/>
</dbReference>
<dbReference type="PANTHER" id="PTHR11601:SF34">
    <property type="entry name" value="CYSTEINE DESULFURASE"/>
    <property type="match status" value="1"/>
</dbReference>
<dbReference type="InterPro" id="IPR016454">
    <property type="entry name" value="Cysteine_dSase"/>
</dbReference>
<dbReference type="EC" id="2.8.1.7" evidence="3"/>
<evidence type="ECO:0000256" key="8">
    <source>
        <dbReference type="ARBA" id="ARBA00023014"/>
    </source>
</evidence>
<evidence type="ECO:0000256" key="3">
    <source>
        <dbReference type="ARBA" id="ARBA00012239"/>
    </source>
</evidence>
<dbReference type="PIRSF" id="PIRSF005572">
    <property type="entry name" value="NifS"/>
    <property type="match status" value="1"/>
</dbReference>
<evidence type="ECO:0000256" key="6">
    <source>
        <dbReference type="ARBA" id="ARBA00022898"/>
    </source>
</evidence>
<keyword evidence="8" id="KW-0411">Iron-sulfur</keyword>
<gene>
    <name evidence="13" type="ORF">C7K25_01550</name>
</gene>
<comment type="cofactor">
    <cofactor evidence="1 10">
        <name>pyridoxal 5'-phosphate</name>
        <dbReference type="ChEBI" id="CHEBI:597326"/>
    </cofactor>
</comment>
<dbReference type="SUPFAM" id="SSF53383">
    <property type="entry name" value="PLP-dependent transferases"/>
    <property type="match status" value="1"/>
</dbReference>
<feature type="region of interest" description="Disordered" evidence="11">
    <location>
        <begin position="1"/>
        <end position="27"/>
    </location>
</feature>